<keyword evidence="2" id="KW-1185">Reference proteome</keyword>
<dbReference type="Proteomes" id="UP000732380">
    <property type="component" value="Unassembled WGS sequence"/>
</dbReference>
<accession>A0A9P7PU48</accession>
<sequence length="124" mass="13813">MDIPSGPIGHFDSNQILFNIVTGSQPPDQNIIAKTIRTALMAALAETCTLYVSRFYYIIHGNVVIDDSLNKIAQCEVCSHDEDSFAFRFDASAGAPCKKMQYLPACSRSRKLTKQETFLITRYG</sequence>
<comment type="caution">
    <text evidence="1">The sequence shown here is derived from an EMBL/GenBank/DDBJ whole genome shotgun (WGS) entry which is preliminary data.</text>
</comment>
<feature type="non-terminal residue" evidence="1">
    <location>
        <position position="124"/>
    </location>
</feature>
<name>A0A9P7PU48_9HYPO</name>
<organism evidence="1 2">
    <name type="scientific">Claviceps humidiphila</name>
    <dbReference type="NCBI Taxonomy" id="1294629"/>
    <lineage>
        <taxon>Eukaryota</taxon>
        <taxon>Fungi</taxon>
        <taxon>Dikarya</taxon>
        <taxon>Ascomycota</taxon>
        <taxon>Pezizomycotina</taxon>
        <taxon>Sordariomycetes</taxon>
        <taxon>Hypocreomycetidae</taxon>
        <taxon>Hypocreales</taxon>
        <taxon>Clavicipitaceae</taxon>
        <taxon>Claviceps</taxon>
    </lineage>
</organism>
<reference evidence="1 2" key="1">
    <citation type="journal article" date="2020" name="bioRxiv">
        <title>Whole genome comparisons of ergot fungi reveals the divergence and evolution of species within the genus Claviceps are the result of varying mechanisms driving genome evolution and host range expansion.</title>
        <authorList>
            <person name="Wyka S.A."/>
            <person name="Mondo S.J."/>
            <person name="Liu M."/>
            <person name="Dettman J."/>
            <person name="Nalam V."/>
            <person name="Broders K.D."/>
        </authorList>
    </citation>
    <scope>NUCLEOTIDE SEQUENCE [LARGE SCALE GENOMIC DNA]</scope>
    <source>
        <strain evidence="1 2">LM576</strain>
    </source>
</reference>
<gene>
    <name evidence="1" type="ORF">E4U13_007630</name>
</gene>
<protein>
    <submittedName>
        <fullName evidence="1">Uncharacterized protein</fullName>
    </submittedName>
</protein>
<proteinExistence type="predicted"/>
<evidence type="ECO:0000313" key="2">
    <source>
        <dbReference type="Proteomes" id="UP000732380"/>
    </source>
</evidence>
<dbReference type="AlphaFoldDB" id="A0A9P7PU48"/>
<evidence type="ECO:0000313" key="1">
    <source>
        <dbReference type="EMBL" id="KAG6105967.1"/>
    </source>
</evidence>
<dbReference type="EMBL" id="SRQM01000776">
    <property type="protein sequence ID" value="KAG6105967.1"/>
    <property type="molecule type" value="Genomic_DNA"/>
</dbReference>